<comment type="caution">
    <text evidence="2">The sequence shown here is derived from an EMBL/GenBank/DDBJ whole genome shotgun (WGS) entry which is preliminary data.</text>
</comment>
<keyword evidence="3" id="KW-1185">Reference proteome</keyword>
<sequence>MGSGFAGQGDRGPEGRRTHHSRRGAFMAETRVEPEELRKVAKAISSIMDDYDKIFRNLSTMDPNAGKFDVAEWLEDLFVDRRDAIVTHAKYLGMSFDEISLGLYKVADAFEGVDMSNGDAVAAATDIAKTAVEGMADAEFTPTEMKAKDDYDTGDNEDLGDEKLYNLEDGERTTKFKPEDIYGMSDELEVEDLGKDKDEDIDLADGETIEDAGEGKKGIDLSPDKDDDNGDEKDDKDDKDDDNGDEKDEKDDKDDDNGDEKDEKDDKDDESKPPPPTGDNFVAVEPDQSVYTEWEEKKGPPQRTYRSYLIDGEVQTDSAGRQIYWFNSEPYVYIPRSRGNSFSKWTEPDED</sequence>
<feature type="compositionally biased region" description="Basic and acidic residues" evidence="1">
    <location>
        <begin position="213"/>
        <end position="224"/>
    </location>
</feature>
<dbReference type="EMBL" id="JBHLUH010000052">
    <property type="protein sequence ID" value="MFC0530931.1"/>
    <property type="molecule type" value="Genomic_DNA"/>
</dbReference>
<evidence type="ECO:0000256" key="1">
    <source>
        <dbReference type="SAM" id="MobiDB-lite"/>
    </source>
</evidence>
<feature type="compositionally biased region" description="Gly residues" evidence="1">
    <location>
        <begin position="1"/>
        <end position="10"/>
    </location>
</feature>
<evidence type="ECO:0000313" key="2">
    <source>
        <dbReference type="EMBL" id="MFC0530931.1"/>
    </source>
</evidence>
<accession>A0ABV6M8A5</accession>
<feature type="compositionally biased region" description="Basic and acidic residues" evidence="1">
    <location>
        <begin position="161"/>
        <end position="180"/>
    </location>
</feature>
<feature type="compositionally biased region" description="Acidic residues" evidence="1">
    <location>
        <begin position="225"/>
        <end position="268"/>
    </location>
</feature>
<evidence type="ECO:0000313" key="3">
    <source>
        <dbReference type="Proteomes" id="UP001589867"/>
    </source>
</evidence>
<name>A0ABV6M8A5_9ACTN</name>
<organism evidence="2 3">
    <name type="scientific">Phytohabitans kaempferiae</name>
    <dbReference type="NCBI Taxonomy" id="1620943"/>
    <lineage>
        <taxon>Bacteria</taxon>
        <taxon>Bacillati</taxon>
        <taxon>Actinomycetota</taxon>
        <taxon>Actinomycetes</taxon>
        <taxon>Micromonosporales</taxon>
        <taxon>Micromonosporaceae</taxon>
    </lineage>
</organism>
<protein>
    <submittedName>
        <fullName evidence="2">Uncharacterized protein</fullName>
    </submittedName>
</protein>
<feature type="region of interest" description="Disordered" evidence="1">
    <location>
        <begin position="1"/>
        <end position="25"/>
    </location>
</feature>
<reference evidence="2 3" key="1">
    <citation type="submission" date="2024-09" db="EMBL/GenBank/DDBJ databases">
        <authorList>
            <person name="Sun Q."/>
            <person name="Mori K."/>
        </authorList>
    </citation>
    <scope>NUCLEOTIDE SEQUENCE [LARGE SCALE GENOMIC DNA]</scope>
    <source>
        <strain evidence="2 3">TBRC 3947</strain>
    </source>
</reference>
<feature type="region of interest" description="Disordered" evidence="1">
    <location>
        <begin position="140"/>
        <end position="304"/>
    </location>
</feature>
<dbReference type="Proteomes" id="UP001589867">
    <property type="component" value="Unassembled WGS sequence"/>
</dbReference>
<gene>
    <name evidence="2" type="ORF">ACFFIA_25130</name>
</gene>
<feature type="compositionally biased region" description="Acidic residues" evidence="1">
    <location>
        <begin position="199"/>
        <end position="212"/>
    </location>
</feature>
<proteinExistence type="predicted"/>